<sequence length="218" mass="23707">MLPERTSPQSLLADDLYLAAHDTVHGKCVLTPATLGLGLSGGILAELILRRRIDLRGDRLSLLDGRPTSDIASAAVLGQIEHENRRGVRDWIAYLATGIATDLVARRLAKTGKVERHARRSLFGTRLTFVPVDTVTSGRPATRIRISADRRELLAIPDIVLTGLVFATGLDQHALIALHPTGRNHLLDQIHRRLPLPLHDLVGHAEAAVGDAVMARRA</sequence>
<dbReference type="Proteomes" id="UP000680865">
    <property type="component" value="Unassembled WGS sequence"/>
</dbReference>
<accession>A0A919SSD6</accession>
<dbReference type="GO" id="GO:0012505">
    <property type="term" value="C:endomembrane system"/>
    <property type="evidence" value="ECO:0007669"/>
    <property type="project" value="UniProtKB-ARBA"/>
</dbReference>
<dbReference type="AlphaFoldDB" id="A0A919SSD6"/>
<organism evidence="5 6">
    <name type="scientific">Winogradskya consettensis</name>
    <dbReference type="NCBI Taxonomy" id="113560"/>
    <lineage>
        <taxon>Bacteria</taxon>
        <taxon>Bacillati</taxon>
        <taxon>Actinomycetota</taxon>
        <taxon>Actinomycetes</taxon>
        <taxon>Micromonosporales</taxon>
        <taxon>Micromonosporaceae</taxon>
        <taxon>Winogradskya</taxon>
    </lineage>
</organism>
<dbReference type="Gene3D" id="1.10.3630.10">
    <property type="entry name" value="yeast vps74-n-term truncation variant domain like"/>
    <property type="match status" value="1"/>
</dbReference>
<evidence type="ECO:0000256" key="4">
    <source>
        <dbReference type="ARBA" id="ARBA00023136"/>
    </source>
</evidence>
<keyword evidence="4" id="KW-0472">Membrane</keyword>
<protein>
    <recommendedName>
        <fullName evidence="7">Golgi phosphoprotein 3 GPP34</fullName>
    </recommendedName>
</protein>
<keyword evidence="2" id="KW-0333">Golgi apparatus</keyword>
<evidence type="ECO:0008006" key="7">
    <source>
        <dbReference type="Google" id="ProtNLM"/>
    </source>
</evidence>
<evidence type="ECO:0000256" key="3">
    <source>
        <dbReference type="ARBA" id="ARBA00023121"/>
    </source>
</evidence>
<dbReference type="EMBL" id="BOQP01000031">
    <property type="protein sequence ID" value="GIM77647.1"/>
    <property type="molecule type" value="Genomic_DNA"/>
</dbReference>
<dbReference type="GO" id="GO:0005737">
    <property type="term" value="C:cytoplasm"/>
    <property type="evidence" value="ECO:0007669"/>
    <property type="project" value="UniProtKB-ARBA"/>
</dbReference>
<proteinExistence type="predicted"/>
<dbReference type="InterPro" id="IPR008628">
    <property type="entry name" value="GPP34-like"/>
</dbReference>
<keyword evidence="6" id="KW-1185">Reference proteome</keyword>
<comment type="caution">
    <text evidence="5">The sequence shown here is derived from an EMBL/GenBank/DDBJ whole genome shotgun (WGS) entry which is preliminary data.</text>
</comment>
<gene>
    <name evidence="5" type="ORF">Aco04nite_56430</name>
</gene>
<evidence type="ECO:0000313" key="6">
    <source>
        <dbReference type="Proteomes" id="UP000680865"/>
    </source>
</evidence>
<reference evidence="5" key="1">
    <citation type="submission" date="2021-03" db="EMBL/GenBank/DDBJ databases">
        <title>Whole genome shotgun sequence of Actinoplanes consettensis NBRC 14913.</title>
        <authorList>
            <person name="Komaki H."/>
            <person name="Tamura T."/>
        </authorList>
    </citation>
    <scope>NUCLEOTIDE SEQUENCE</scope>
    <source>
        <strain evidence="5">NBRC 14913</strain>
    </source>
</reference>
<keyword evidence="3" id="KW-0446">Lipid-binding</keyword>
<dbReference type="GO" id="GO:0070273">
    <property type="term" value="F:phosphatidylinositol-4-phosphate binding"/>
    <property type="evidence" value="ECO:0007669"/>
    <property type="project" value="InterPro"/>
</dbReference>
<dbReference type="RefSeq" id="WP_213000257.1">
    <property type="nucleotide sequence ID" value="NZ_BAAATW010000013.1"/>
</dbReference>
<name>A0A919SSD6_9ACTN</name>
<comment type="subcellular location">
    <subcellularLocation>
        <location evidence="1">Golgi apparatus membrane</location>
        <topology evidence="1">Peripheral membrane protein</topology>
        <orientation evidence="1">Cytoplasmic side</orientation>
    </subcellularLocation>
</comment>
<evidence type="ECO:0000256" key="1">
    <source>
        <dbReference type="ARBA" id="ARBA00004255"/>
    </source>
</evidence>
<dbReference type="InterPro" id="IPR038261">
    <property type="entry name" value="GPP34-like_sf"/>
</dbReference>
<evidence type="ECO:0000313" key="5">
    <source>
        <dbReference type="EMBL" id="GIM77647.1"/>
    </source>
</evidence>
<evidence type="ECO:0000256" key="2">
    <source>
        <dbReference type="ARBA" id="ARBA00023034"/>
    </source>
</evidence>
<dbReference type="Pfam" id="PF05719">
    <property type="entry name" value="GPP34"/>
    <property type="match status" value="1"/>
</dbReference>